<organism evidence="1 2">
    <name type="scientific">Miniphocaeibacter halophilus</name>
    <dbReference type="NCBI Taxonomy" id="2931922"/>
    <lineage>
        <taxon>Bacteria</taxon>
        <taxon>Bacillati</taxon>
        <taxon>Bacillota</taxon>
        <taxon>Tissierellia</taxon>
        <taxon>Tissierellales</taxon>
        <taxon>Peptoniphilaceae</taxon>
        <taxon>Miniphocaeibacter</taxon>
    </lineage>
</organism>
<protein>
    <submittedName>
        <fullName evidence="1">C_GCAxxG_C_C family protein</fullName>
    </submittedName>
</protein>
<dbReference type="EMBL" id="CP066744">
    <property type="protein sequence ID" value="QQK07943.1"/>
    <property type="molecule type" value="Genomic_DNA"/>
</dbReference>
<dbReference type="Proteomes" id="UP000595814">
    <property type="component" value="Chromosome"/>
</dbReference>
<keyword evidence="2" id="KW-1185">Reference proteome</keyword>
<evidence type="ECO:0000313" key="1">
    <source>
        <dbReference type="EMBL" id="QQK07943.1"/>
    </source>
</evidence>
<evidence type="ECO:0000313" key="2">
    <source>
        <dbReference type="Proteomes" id="UP000595814"/>
    </source>
</evidence>
<reference evidence="1 2" key="1">
    <citation type="journal article" date="2022" name="Int. J. Syst. Evol. Microbiol.">
        <title>Miniphocaeibacter halophilus sp. nov., an ammonium-tolerant acetate-producing bacterium isolated from a biogas system.</title>
        <authorList>
            <person name="Schnurer A."/>
            <person name="Singh A."/>
            <person name="Bi S."/>
            <person name="Qiao W."/>
            <person name="Westerholm M."/>
        </authorList>
    </citation>
    <scope>NUCLEOTIDE SEQUENCE [LARGE SCALE GENOMIC DNA]</scope>
    <source>
        <strain evidence="1 2">AMB_01</strain>
    </source>
</reference>
<gene>
    <name evidence="1" type="ORF">JFY71_11870</name>
</gene>
<accession>A0AC61N4A5</accession>
<name>A0AC61N4A5_9FIRM</name>
<sequence length="161" mass="17907">MSITKEEYLKQVREEAEGYFQRGEFFCSEAVLQVINDALGKLYPDEVVKLASGFPIGLGKAQCLCGAVSGGEMALGMVYGRVHGQAMDPVMFDKAKELHDFIRKEYKSLCCRVITREWAGDNFQSPERKAHCVEITGKVAEWVAEQLIEDGKLTIGGEKHA</sequence>
<proteinExistence type="predicted"/>